<evidence type="ECO:0000313" key="3">
    <source>
        <dbReference type="Proteomes" id="UP000604825"/>
    </source>
</evidence>
<dbReference type="AlphaFoldDB" id="A0A811PDH2"/>
<keyword evidence="1" id="KW-0812">Transmembrane</keyword>
<gene>
    <name evidence="2" type="ORF">NCGR_LOCUS29782</name>
</gene>
<keyword evidence="1" id="KW-1133">Transmembrane helix</keyword>
<protein>
    <submittedName>
        <fullName evidence="2">Uncharacterized protein</fullName>
    </submittedName>
</protein>
<feature type="transmembrane region" description="Helical" evidence="1">
    <location>
        <begin position="75"/>
        <end position="96"/>
    </location>
</feature>
<keyword evidence="1" id="KW-0472">Membrane</keyword>
<accession>A0A811PDH2</accession>
<reference evidence="2" key="1">
    <citation type="submission" date="2020-10" db="EMBL/GenBank/DDBJ databases">
        <authorList>
            <person name="Han B."/>
            <person name="Lu T."/>
            <person name="Zhao Q."/>
            <person name="Huang X."/>
            <person name="Zhao Y."/>
        </authorList>
    </citation>
    <scope>NUCLEOTIDE SEQUENCE</scope>
</reference>
<dbReference type="EMBL" id="CAJGYO010000007">
    <property type="protein sequence ID" value="CAD6245477.1"/>
    <property type="molecule type" value="Genomic_DNA"/>
</dbReference>
<organism evidence="2 3">
    <name type="scientific">Miscanthus lutarioriparius</name>
    <dbReference type="NCBI Taxonomy" id="422564"/>
    <lineage>
        <taxon>Eukaryota</taxon>
        <taxon>Viridiplantae</taxon>
        <taxon>Streptophyta</taxon>
        <taxon>Embryophyta</taxon>
        <taxon>Tracheophyta</taxon>
        <taxon>Spermatophyta</taxon>
        <taxon>Magnoliopsida</taxon>
        <taxon>Liliopsida</taxon>
        <taxon>Poales</taxon>
        <taxon>Poaceae</taxon>
        <taxon>PACMAD clade</taxon>
        <taxon>Panicoideae</taxon>
        <taxon>Andropogonodae</taxon>
        <taxon>Andropogoneae</taxon>
        <taxon>Saccharinae</taxon>
        <taxon>Miscanthus</taxon>
    </lineage>
</organism>
<dbReference type="Proteomes" id="UP000604825">
    <property type="component" value="Unassembled WGS sequence"/>
</dbReference>
<comment type="caution">
    <text evidence="2">The sequence shown here is derived from an EMBL/GenBank/DDBJ whole genome shotgun (WGS) entry which is preliminary data.</text>
</comment>
<sequence>MEENYWPLCHQQDNILEDTIPEYAAQFYEEVISTILREEKKASGLGPPSQSHPIIHLCIPNLKENEDLMLGEEDLLISGPVCVTTSFLTITGALLVPKSFMLSIRASAQAENNISKG</sequence>
<evidence type="ECO:0000313" key="2">
    <source>
        <dbReference type="EMBL" id="CAD6245477.1"/>
    </source>
</evidence>
<proteinExistence type="predicted"/>
<evidence type="ECO:0000256" key="1">
    <source>
        <dbReference type="SAM" id="Phobius"/>
    </source>
</evidence>
<name>A0A811PDH2_9POAL</name>
<keyword evidence="3" id="KW-1185">Reference proteome</keyword>